<keyword evidence="1" id="KW-0418">Kinase</keyword>
<dbReference type="GO" id="GO:0008671">
    <property type="term" value="F:2-dehydro-3-deoxygalactonokinase activity"/>
    <property type="evidence" value="ECO:0007669"/>
    <property type="project" value="InterPro"/>
</dbReference>
<keyword evidence="2" id="KW-1185">Reference proteome</keyword>
<accession>A0A1H2UBH2</accession>
<gene>
    <name evidence="1" type="ORF">SAMN05421781_1626</name>
</gene>
<dbReference type="Pfam" id="PF05035">
    <property type="entry name" value="DGOK"/>
    <property type="match status" value="1"/>
</dbReference>
<dbReference type="Proteomes" id="UP000199488">
    <property type="component" value="Unassembled WGS sequence"/>
</dbReference>
<dbReference type="Gene3D" id="3.30.420.310">
    <property type="entry name" value="2-keto-3-deoxy-galactonokinase, C-terminal domain"/>
    <property type="match status" value="1"/>
</dbReference>
<dbReference type="EMBL" id="FNNC01000003">
    <property type="protein sequence ID" value="SDW52804.1"/>
    <property type="molecule type" value="Genomic_DNA"/>
</dbReference>
<dbReference type="SUPFAM" id="SSF53067">
    <property type="entry name" value="Actin-like ATPase domain"/>
    <property type="match status" value="1"/>
</dbReference>
<keyword evidence="1" id="KW-0808">Transferase</keyword>
<dbReference type="InterPro" id="IPR007729">
    <property type="entry name" value="DGOK"/>
</dbReference>
<dbReference type="InterPro" id="IPR042258">
    <property type="entry name" value="DGOK_N"/>
</dbReference>
<sequence length="315" mass="35347">MNVIVIDGGTTNTRLRVVDADTLEVKKRVSLDQGVRNQAMEQDFSLLERLIDNELDTLAAHFTFRDVIGYGMLTANIGMREVPHAPSPLTMEELAERTVHERYNARRWHWITGMKNGEEPVDVMRGEEVEAFGMLRHTPAEGSGLIILPGSHTKYIRVENGSRLLSCTSTLAGETLSALRTSTILSDSVGPKLVEALEPEVLMEGWELAETEGFTRAAYYVRLRHLFADYTENARANLLLGAVLYEDMKAFERAADGADWLYLGGHGAMQEAYRYVLEQKQERPIHVFTKHDLEKASLQGALQLANLEQTKGESR</sequence>
<reference evidence="1 2" key="1">
    <citation type="submission" date="2016-10" db="EMBL/GenBank/DDBJ databases">
        <authorList>
            <person name="de Groot N.N."/>
        </authorList>
    </citation>
    <scope>NUCLEOTIDE SEQUENCE [LARGE SCALE GENOMIC DNA]</scope>
    <source>
        <strain evidence="1 2">DSM 23126</strain>
    </source>
</reference>
<evidence type="ECO:0000313" key="2">
    <source>
        <dbReference type="Proteomes" id="UP000199488"/>
    </source>
</evidence>
<dbReference type="STRING" id="1122204.SAMN05421781_1626"/>
<dbReference type="Gene3D" id="3.30.420.300">
    <property type="entry name" value="2-keto-3-deoxy-galactonokinase, substrate binding domain"/>
    <property type="match status" value="1"/>
</dbReference>
<dbReference type="OrthoDB" id="256574at2"/>
<evidence type="ECO:0000313" key="1">
    <source>
        <dbReference type="EMBL" id="SDW52804.1"/>
    </source>
</evidence>
<protein>
    <submittedName>
        <fullName evidence="1">2-keto-3-deoxygalactonate kinase</fullName>
    </submittedName>
</protein>
<dbReference type="GO" id="GO:0034194">
    <property type="term" value="P:D-galactonate catabolic process"/>
    <property type="evidence" value="ECO:0007669"/>
    <property type="project" value="InterPro"/>
</dbReference>
<dbReference type="InterPro" id="IPR043129">
    <property type="entry name" value="ATPase_NBD"/>
</dbReference>
<organism evidence="1 2">
    <name type="scientific">Marinococcus luteus</name>
    <dbReference type="NCBI Taxonomy" id="1122204"/>
    <lineage>
        <taxon>Bacteria</taxon>
        <taxon>Bacillati</taxon>
        <taxon>Bacillota</taxon>
        <taxon>Bacilli</taxon>
        <taxon>Bacillales</taxon>
        <taxon>Bacillaceae</taxon>
        <taxon>Marinococcus</taxon>
    </lineage>
</organism>
<dbReference type="RefSeq" id="WP_091613557.1">
    <property type="nucleotide sequence ID" value="NZ_FNNC01000003.1"/>
</dbReference>
<name>A0A1H2UBH2_9BACI</name>
<dbReference type="AlphaFoldDB" id="A0A1H2UBH2"/>
<proteinExistence type="predicted"/>
<dbReference type="InterPro" id="IPR042257">
    <property type="entry name" value="DGOK_C"/>
</dbReference>